<dbReference type="SUPFAM" id="SSF55315">
    <property type="entry name" value="L30e-like"/>
    <property type="match status" value="1"/>
</dbReference>
<dbReference type="NCBIfam" id="NF006622">
    <property type="entry name" value="PRK09190.1"/>
    <property type="match status" value="1"/>
</dbReference>
<gene>
    <name evidence="3" type="ORF">QO015_002528</name>
</gene>
<dbReference type="Gene3D" id="3.30.1330.30">
    <property type="match status" value="1"/>
</dbReference>
<dbReference type="SUPFAM" id="SSF64376">
    <property type="entry name" value="YlxR-like"/>
    <property type="match status" value="1"/>
</dbReference>
<dbReference type="EMBL" id="JAUSWJ010000001">
    <property type="protein sequence ID" value="MDQ0516915.1"/>
    <property type="molecule type" value="Genomic_DNA"/>
</dbReference>
<keyword evidence="4" id="KW-1185">Reference proteome</keyword>
<organism evidence="3 4">
    <name type="scientific">Kaistia geumhonensis</name>
    <dbReference type="NCBI Taxonomy" id="410839"/>
    <lineage>
        <taxon>Bacteria</taxon>
        <taxon>Pseudomonadati</taxon>
        <taxon>Pseudomonadota</taxon>
        <taxon>Alphaproteobacteria</taxon>
        <taxon>Hyphomicrobiales</taxon>
        <taxon>Kaistiaceae</taxon>
        <taxon>Kaistia</taxon>
    </lineage>
</organism>
<name>A0ABU0M7X5_9HYPH</name>
<feature type="region of interest" description="Disordered" evidence="1">
    <location>
        <begin position="194"/>
        <end position="232"/>
    </location>
</feature>
<dbReference type="Pfam" id="PF04296">
    <property type="entry name" value="YlxR"/>
    <property type="match status" value="1"/>
</dbReference>
<protein>
    <submittedName>
        <fullName evidence="3">RNA-binding protein YlxR (DUF448 family)</fullName>
    </submittedName>
</protein>
<evidence type="ECO:0000313" key="3">
    <source>
        <dbReference type="EMBL" id="MDQ0516915.1"/>
    </source>
</evidence>
<feature type="compositionally biased region" description="Basic and acidic residues" evidence="1">
    <location>
        <begin position="218"/>
        <end position="232"/>
    </location>
</feature>
<proteinExistence type="predicted"/>
<dbReference type="Proteomes" id="UP001223743">
    <property type="component" value="Unassembled WGS sequence"/>
</dbReference>
<dbReference type="PANTHER" id="PTHR34215">
    <property type="entry name" value="BLL0784 PROTEIN"/>
    <property type="match status" value="1"/>
</dbReference>
<evidence type="ECO:0000313" key="4">
    <source>
        <dbReference type="Proteomes" id="UP001223743"/>
    </source>
</evidence>
<dbReference type="InterPro" id="IPR029064">
    <property type="entry name" value="Ribosomal_eL30-like_sf"/>
</dbReference>
<dbReference type="PANTHER" id="PTHR34215:SF1">
    <property type="entry name" value="YLXR DOMAIN-CONTAINING PROTEIN"/>
    <property type="match status" value="1"/>
</dbReference>
<sequence>MSRLAMPSDQLIRFVLDPEGRVVPDLRRRLPGRGVWVTARREMVAAAERKRLFARGFKTAVTVEPGLADRVAGLLEDGAVQALSFARKAGEIVAGFAKVEAAIAKGGVVAVLQAREAADDGRAKIAAALRRRYGSADAVPIVRIFRSEQLDLALGRTNVIHAALLAGRASENVMERVAALARFLGEDGPVGVGDGDLGIGPGHDLKQIDGPTSELPEVPEKMRRDRARDPQD</sequence>
<dbReference type="InterPro" id="IPR037465">
    <property type="entry name" value="YlxR"/>
</dbReference>
<evidence type="ECO:0000259" key="2">
    <source>
        <dbReference type="Pfam" id="PF04296"/>
    </source>
</evidence>
<dbReference type="Gene3D" id="3.30.1230.10">
    <property type="entry name" value="YlxR-like"/>
    <property type="match status" value="1"/>
</dbReference>
<dbReference type="InterPro" id="IPR007393">
    <property type="entry name" value="YlxR_dom"/>
</dbReference>
<dbReference type="InterPro" id="IPR035931">
    <property type="entry name" value="YlxR-like_sf"/>
</dbReference>
<comment type="caution">
    <text evidence="3">The sequence shown here is derived from an EMBL/GenBank/DDBJ whole genome shotgun (WGS) entry which is preliminary data.</text>
</comment>
<feature type="domain" description="YlxR" evidence="2">
    <location>
        <begin position="4"/>
        <end position="70"/>
    </location>
</feature>
<accession>A0ABU0M7X5</accession>
<evidence type="ECO:0000256" key="1">
    <source>
        <dbReference type="SAM" id="MobiDB-lite"/>
    </source>
</evidence>
<reference evidence="3 4" key="1">
    <citation type="submission" date="2023-07" db="EMBL/GenBank/DDBJ databases">
        <title>Genomic Encyclopedia of Type Strains, Phase IV (KMG-IV): sequencing the most valuable type-strain genomes for metagenomic binning, comparative biology and taxonomic classification.</title>
        <authorList>
            <person name="Goeker M."/>
        </authorList>
    </citation>
    <scope>NUCLEOTIDE SEQUENCE [LARGE SCALE GENOMIC DNA]</scope>
    <source>
        <strain evidence="3 4">B1-1</strain>
    </source>
</reference>